<sequence length="118" mass="12998">MVRSIKIVIMVMPLFLLVLLVAIGVYAQPLGIASPQKQQQSQRKVLFSANGRFVFGQISNSNKDKFMLDTATGRLWRIGKTGKIGIFLKSVPYLNTEGECSILPGKISGSVLKKSEKK</sequence>
<gene>
    <name evidence="1" type="ORF">E3J84_01340</name>
</gene>
<dbReference type="AlphaFoldDB" id="A0A523S3G4"/>
<comment type="caution">
    <text evidence="1">The sequence shown here is derived from an EMBL/GenBank/DDBJ whole genome shotgun (WGS) entry which is preliminary data.</text>
</comment>
<proteinExistence type="predicted"/>
<evidence type="ECO:0000313" key="1">
    <source>
        <dbReference type="EMBL" id="TET12580.1"/>
    </source>
</evidence>
<accession>A0A523S3G4</accession>
<dbReference type="Proteomes" id="UP000316360">
    <property type="component" value="Unassembled WGS sequence"/>
</dbReference>
<name>A0A523S3G4_UNCAE</name>
<organism evidence="1 2">
    <name type="scientific">Aerophobetes bacterium</name>
    <dbReference type="NCBI Taxonomy" id="2030807"/>
    <lineage>
        <taxon>Bacteria</taxon>
        <taxon>Candidatus Aerophobota</taxon>
    </lineage>
</organism>
<reference evidence="1 2" key="1">
    <citation type="submission" date="2019-03" db="EMBL/GenBank/DDBJ databases">
        <title>Metabolic potential of uncultured bacteria and archaea associated with petroleum seepage in deep-sea sediments.</title>
        <authorList>
            <person name="Dong X."/>
            <person name="Hubert C."/>
        </authorList>
    </citation>
    <scope>NUCLEOTIDE SEQUENCE [LARGE SCALE GENOMIC DNA]</scope>
    <source>
        <strain evidence="1">E44_bin7</strain>
    </source>
</reference>
<evidence type="ECO:0000313" key="2">
    <source>
        <dbReference type="Proteomes" id="UP000316360"/>
    </source>
</evidence>
<protein>
    <submittedName>
        <fullName evidence="1">Uncharacterized protein</fullName>
    </submittedName>
</protein>
<dbReference type="EMBL" id="SOKJ01000069">
    <property type="protein sequence ID" value="TET12580.1"/>
    <property type="molecule type" value="Genomic_DNA"/>
</dbReference>